<dbReference type="GO" id="GO:0042910">
    <property type="term" value="F:xenobiotic transmembrane transporter activity"/>
    <property type="evidence" value="ECO:0007669"/>
    <property type="project" value="InterPro"/>
</dbReference>
<dbReference type="PANTHER" id="PTHR42893">
    <property type="entry name" value="PROTEIN DETOXIFICATION 44, CHLOROPLASTIC-RELATED"/>
    <property type="match status" value="1"/>
</dbReference>
<evidence type="ECO:0000256" key="3">
    <source>
        <dbReference type="ARBA" id="ARBA00010199"/>
    </source>
</evidence>
<comment type="similarity">
    <text evidence="2">Belongs to the glycosyltransferase 15 family.</text>
</comment>
<protein>
    <submittedName>
        <fullName evidence="11">Protein DETOXIFICATION 46, chloroplastic (AtDTX46) (Multidrug and toxic compound extrusion protein 46) (MATE protein 46) (Protein EDS5 HOMOLOGUE)</fullName>
    </submittedName>
</protein>
<evidence type="ECO:0000313" key="12">
    <source>
        <dbReference type="Proteomes" id="UP001152797"/>
    </source>
</evidence>
<dbReference type="Gene3D" id="3.90.550.10">
    <property type="entry name" value="Spore Coat Polysaccharide Biosynthesis Protein SpsA, Chain A"/>
    <property type="match status" value="1"/>
</dbReference>
<name>A0A9P1BLK0_9DINO</name>
<evidence type="ECO:0000313" key="11">
    <source>
        <dbReference type="EMBL" id="CAL4761945.1"/>
    </source>
</evidence>
<evidence type="ECO:0000256" key="2">
    <source>
        <dbReference type="ARBA" id="ARBA00007677"/>
    </source>
</evidence>
<dbReference type="InterPro" id="IPR002528">
    <property type="entry name" value="MATE_fam"/>
</dbReference>
<dbReference type="Pfam" id="PF01554">
    <property type="entry name" value="MatE"/>
    <property type="match status" value="1"/>
</dbReference>
<feature type="transmembrane region" description="Helical" evidence="8">
    <location>
        <begin position="120"/>
        <end position="140"/>
    </location>
</feature>
<accession>A0A9P1BLK0</accession>
<proteinExistence type="inferred from homology"/>
<reference evidence="9" key="1">
    <citation type="submission" date="2022-10" db="EMBL/GenBank/DDBJ databases">
        <authorList>
            <person name="Chen Y."/>
            <person name="Dougan E. K."/>
            <person name="Chan C."/>
            <person name="Rhodes N."/>
            <person name="Thang M."/>
        </authorList>
    </citation>
    <scope>NUCLEOTIDE SEQUENCE</scope>
</reference>
<dbReference type="SUPFAM" id="SSF53448">
    <property type="entry name" value="Nucleotide-diphospho-sugar transferases"/>
    <property type="match status" value="1"/>
</dbReference>
<comment type="subcellular location">
    <subcellularLocation>
        <location evidence="1">Membrane</location>
        <topology evidence="1">Multi-pass membrane protein</topology>
    </subcellularLocation>
</comment>
<reference evidence="10" key="2">
    <citation type="submission" date="2024-04" db="EMBL/GenBank/DDBJ databases">
        <authorList>
            <person name="Chen Y."/>
            <person name="Shah S."/>
            <person name="Dougan E. K."/>
            <person name="Thang M."/>
            <person name="Chan C."/>
        </authorList>
    </citation>
    <scope>NUCLEOTIDE SEQUENCE [LARGE SCALE GENOMIC DNA]</scope>
</reference>
<dbReference type="GO" id="GO:0016020">
    <property type="term" value="C:membrane"/>
    <property type="evidence" value="ECO:0007669"/>
    <property type="project" value="UniProtKB-SubCell"/>
</dbReference>
<dbReference type="GO" id="GO:0000030">
    <property type="term" value="F:mannosyltransferase activity"/>
    <property type="evidence" value="ECO:0007669"/>
    <property type="project" value="InterPro"/>
</dbReference>
<comment type="similarity">
    <text evidence="3">Belongs to the multi antimicrobial extrusion (MATE) (TC 2.A.66.1) family.</text>
</comment>
<dbReference type="PANTHER" id="PTHR42893:SF9">
    <property type="entry name" value="PROTEIN DETOXIFICATION 46, CHLOROPLASTIC"/>
    <property type="match status" value="1"/>
</dbReference>
<dbReference type="EMBL" id="CAMXCT010000147">
    <property type="protein sequence ID" value="CAI3974633.1"/>
    <property type="molecule type" value="Genomic_DNA"/>
</dbReference>
<feature type="transmembrane region" description="Helical" evidence="8">
    <location>
        <begin position="194"/>
        <end position="215"/>
    </location>
</feature>
<comment type="caution">
    <text evidence="9">The sequence shown here is derived from an EMBL/GenBank/DDBJ whole genome shotgun (WGS) entry which is preliminary data.</text>
</comment>
<evidence type="ECO:0000256" key="4">
    <source>
        <dbReference type="ARBA" id="ARBA00022679"/>
    </source>
</evidence>
<gene>
    <name evidence="9" type="ORF">C1SCF055_LOCUS3021</name>
</gene>
<keyword evidence="4" id="KW-0808">Transferase</keyword>
<dbReference type="InterPro" id="IPR002685">
    <property type="entry name" value="Glyco_trans_15"/>
</dbReference>
<evidence type="ECO:0000313" key="9">
    <source>
        <dbReference type="EMBL" id="CAI3974633.1"/>
    </source>
</evidence>
<dbReference type="InterPro" id="IPR029044">
    <property type="entry name" value="Nucleotide-diphossugar_trans"/>
</dbReference>
<dbReference type="Proteomes" id="UP001152797">
    <property type="component" value="Unassembled WGS sequence"/>
</dbReference>
<evidence type="ECO:0000256" key="6">
    <source>
        <dbReference type="ARBA" id="ARBA00022989"/>
    </source>
</evidence>
<dbReference type="EMBL" id="CAMXCT020000147">
    <property type="protein sequence ID" value="CAL1128008.1"/>
    <property type="molecule type" value="Genomic_DNA"/>
</dbReference>
<dbReference type="InterPro" id="IPR044644">
    <property type="entry name" value="DinF-like"/>
</dbReference>
<evidence type="ECO:0000256" key="1">
    <source>
        <dbReference type="ARBA" id="ARBA00004141"/>
    </source>
</evidence>
<feature type="transmembrane region" description="Helical" evidence="8">
    <location>
        <begin position="221"/>
        <end position="240"/>
    </location>
</feature>
<dbReference type="GO" id="GO:0015297">
    <property type="term" value="F:antiporter activity"/>
    <property type="evidence" value="ECO:0007669"/>
    <property type="project" value="InterPro"/>
</dbReference>
<organism evidence="9">
    <name type="scientific">Cladocopium goreaui</name>
    <dbReference type="NCBI Taxonomy" id="2562237"/>
    <lineage>
        <taxon>Eukaryota</taxon>
        <taxon>Sar</taxon>
        <taxon>Alveolata</taxon>
        <taxon>Dinophyceae</taxon>
        <taxon>Suessiales</taxon>
        <taxon>Symbiodiniaceae</taxon>
        <taxon>Cladocopium</taxon>
    </lineage>
</organism>
<keyword evidence="5 8" id="KW-0812">Transmembrane</keyword>
<keyword evidence="12" id="KW-1185">Reference proteome</keyword>
<keyword evidence="7 8" id="KW-0472">Membrane</keyword>
<feature type="transmembrane region" description="Helical" evidence="8">
    <location>
        <begin position="336"/>
        <end position="359"/>
    </location>
</feature>
<evidence type="ECO:0000256" key="8">
    <source>
        <dbReference type="SAM" id="Phobius"/>
    </source>
</evidence>
<keyword evidence="6 8" id="KW-1133">Transmembrane helix</keyword>
<feature type="transmembrane region" description="Helical" evidence="8">
    <location>
        <begin position="42"/>
        <end position="60"/>
    </location>
</feature>
<dbReference type="Pfam" id="PF01793">
    <property type="entry name" value="Glyco_transf_15"/>
    <property type="match status" value="1"/>
</dbReference>
<evidence type="ECO:0000256" key="5">
    <source>
        <dbReference type="ARBA" id="ARBA00022692"/>
    </source>
</evidence>
<sequence>MYATLTGRPSVQLHVRCSTPAPRCSRDSVLRRARADFSKKEMLKFAIPALGISIAAPFMTNIDNAFIGRLSGTKALAAMSPGSVLSDYILYLFIFLPRATTGLVARALPSGRQRAARCLGTALSTSLVLGFGLTLLYLFATPLLLNLLDVAPELRPGAGTYVRIRGLVAWAALMQSVALSGLLAAKDSVTPLKVVLFAAFLNLVGDFFLCCWPFQLGIFGAAAATAVSTLMGFQMMWQALKRNHLMPPKLCIPSRKDLAPLLEYAKPLSVVILFRFMSLTLMAKTAGTMGTAVTAAYQVLANVIVLFGLFGEPLSQTAQTMLPGLLDRPSPKARKLVKNLSVVAIGISASVGLFSALVLKASAHLFTTDAEVQGILRGTTMVPVTVASLILSQVCDGAMLAAREFPLVIKITVGATTLQADPQVLVEEPHVELGQALHVNRRLERTLRICCSFIPWCGDRGVNQAGSCTLLDKVVRESSQLPKLVYVGINPLLPPPIRAAPDFIHHWKNHQQLSQQVLASQSEEPEAWAVRSMSSHFLAQCSLSQAAAMLRKDYVLLQVEHLFAVFAQKSIKELQLQDSMGGVAEFEAWRRSWFCSPLSPVLLSLEQLAGTDDQWLSIGAMTQEDAQQAAVSLGCDFLERQELLPDQVHMKCEVSRHLPQRDVPPWQQRLRVQWSLKQLMCPGVALQLAQEGHGHCPVHGGNTECECFAPWRGLHCNILDATEAAQARNYSAAVQYIVNEDPIHLAELRHSLRNFWRRFNKNFDYPVQVFHDGLSDETRASLVRASPNRIWFHHLPEDFLPPVEKLPPELVVEDETRTVSHHTFSAGYRAQCRFRAGPLFEHPAVASLDYLMSLDTDSMLPAELARDPFLEMHQNSSKVLGYSKLAISSSAYVRGLWAAVLQYLAYEGINLTESRQKAPGEAKHFLQRFLLDQSKDTLLVAYNSLVAMTDFEVLRVSFFKPGSDYFRFYRFIDELGGFWLYRWGDHAIRGLGTAIALFPHEVKQASDGRLVAYDLQVPYAHQDTCLCQDPKLRCADRGKAASGEALWPETKKVWECIPKT</sequence>
<dbReference type="OrthoDB" id="448157at2759"/>
<dbReference type="AlphaFoldDB" id="A0A9P1BLK0"/>
<evidence type="ECO:0000313" key="10">
    <source>
        <dbReference type="EMBL" id="CAL1128008.1"/>
    </source>
</evidence>
<evidence type="ECO:0000256" key="7">
    <source>
        <dbReference type="ARBA" id="ARBA00023136"/>
    </source>
</evidence>
<feature type="transmembrane region" description="Helical" evidence="8">
    <location>
        <begin position="295"/>
        <end position="315"/>
    </location>
</feature>
<dbReference type="EMBL" id="CAMXCT030000147">
    <property type="protein sequence ID" value="CAL4761945.1"/>
    <property type="molecule type" value="Genomic_DNA"/>
</dbReference>